<dbReference type="InterPro" id="IPR008912">
    <property type="entry name" value="Uncharacterised_CoxE"/>
</dbReference>
<dbReference type="Pfam" id="PF05762">
    <property type="entry name" value="VWA_CoxE"/>
    <property type="match status" value="1"/>
</dbReference>
<dbReference type="PIRSF" id="PIRSF010256">
    <property type="entry name" value="CoxE_vWa"/>
    <property type="match status" value="1"/>
</dbReference>
<sequence>MRGVRVEAIAPGGRMAENVAHFGRALRAAGLPVGPRDVVAAIEAVEAAGLGGRQDLYWTLHAVFVTRHEQSPVFDAAFRVFWRRRGLVEKLIAEMSPVAPAEKRTDKPKPGETRVMEAIRPQGRAVPEERQEREVSARLTASDRDVVRSKDFAQMSAAEIAKAKRLIEALLLPEDRRRTRRHTADPRGRVVDLRRTLRRSLRTGGHSIDLAFRSPAERPPPLVALVDISGSMAEYSRLFLHFLHALTEKRRRVHSFVFATRLTNISRELAHRDPDDALARASARVKDWEGGTRIAPALHEFNRLWSRRVLGQGAVVMLFTDGLEREVGDDLAFEMDRLHRSCGRLIWLNPLLRFDAFQARAGGIRAMLPHVDEFRPIHNLGSMEGLVRALGRERERAADPARWLRAAAAA</sequence>
<dbReference type="InterPro" id="IPR011195">
    <property type="entry name" value="UCP010256"/>
</dbReference>
<protein>
    <submittedName>
        <fullName evidence="1">VWA domain-containing protein</fullName>
    </submittedName>
</protein>
<organism evidence="1 2">
    <name type="scientific">Enterovirga aerilata</name>
    <dbReference type="NCBI Taxonomy" id="2730920"/>
    <lineage>
        <taxon>Bacteria</taxon>
        <taxon>Pseudomonadati</taxon>
        <taxon>Pseudomonadota</taxon>
        <taxon>Alphaproteobacteria</taxon>
        <taxon>Hyphomicrobiales</taxon>
        <taxon>Methylobacteriaceae</taxon>
        <taxon>Enterovirga</taxon>
    </lineage>
</organism>
<evidence type="ECO:0000313" key="2">
    <source>
        <dbReference type="Proteomes" id="UP000564885"/>
    </source>
</evidence>
<keyword evidence="2" id="KW-1185">Reference proteome</keyword>
<dbReference type="AlphaFoldDB" id="A0A849I8R9"/>
<dbReference type="PANTHER" id="PTHR39338">
    <property type="entry name" value="BLL5662 PROTEIN-RELATED"/>
    <property type="match status" value="1"/>
</dbReference>
<gene>
    <name evidence="1" type="ORF">HJG44_08320</name>
</gene>
<comment type="caution">
    <text evidence="1">The sequence shown here is derived from an EMBL/GenBank/DDBJ whole genome shotgun (WGS) entry which is preliminary data.</text>
</comment>
<proteinExistence type="predicted"/>
<evidence type="ECO:0000313" key="1">
    <source>
        <dbReference type="EMBL" id="NNM72397.1"/>
    </source>
</evidence>
<dbReference type="RefSeq" id="WP_171217870.1">
    <property type="nucleotide sequence ID" value="NZ_JABEPP010000002.1"/>
</dbReference>
<dbReference type="SUPFAM" id="SSF53300">
    <property type="entry name" value="vWA-like"/>
    <property type="match status" value="1"/>
</dbReference>
<dbReference type="PANTHER" id="PTHR39338:SF6">
    <property type="entry name" value="BLL5662 PROTEIN"/>
    <property type="match status" value="1"/>
</dbReference>
<name>A0A849I8R9_9HYPH</name>
<dbReference type="Gene3D" id="3.40.50.410">
    <property type="entry name" value="von Willebrand factor, type A domain"/>
    <property type="match status" value="1"/>
</dbReference>
<dbReference type="Proteomes" id="UP000564885">
    <property type="component" value="Unassembled WGS sequence"/>
</dbReference>
<dbReference type="InterPro" id="IPR036465">
    <property type="entry name" value="vWFA_dom_sf"/>
</dbReference>
<reference evidence="1 2" key="1">
    <citation type="submission" date="2020-04" db="EMBL/GenBank/DDBJ databases">
        <title>Enterovirga sp. isolate from soil.</title>
        <authorList>
            <person name="Chea S."/>
            <person name="Kim D.-U."/>
        </authorList>
    </citation>
    <scope>NUCLEOTIDE SEQUENCE [LARGE SCALE GENOMIC DNA]</scope>
    <source>
        <strain evidence="1 2">DB1703</strain>
    </source>
</reference>
<dbReference type="CDD" id="cd00198">
    <property type="entry name" value="vWFA"/>
    <property type="match status" value="1"/>
</dbReference>
<accession>A0A849I8R9</accession>
<dbReference type="EMBL" id="JABEPP010000002">
    <property type="protein sequence ID" value="NNM72397.1"/>
    <property type="molecule type" value="Genomic_DNA"/>
</dbReference>